<protein>
    <submittedName>
        <fullName evidence="1">Uncharacterized protein</fullName>
    </submittedName>
</protein>
<organism evidence="1 2">
    <name type="scientific">Streptococcus mitis</name>
    <dbReference type="NCBI Taxonomy" id="28037"/>
    <lineage>
        <taxon>Bacteria</taxon>
        <taxon>Bacillati</taxon>
        <taxon>Bacillota</taxon>
        <taxon>Bacilli</taxon>
        <taxon>Lactobacillales</taxon>
        <taxon>Streptococcaceae</taxon>
        <taxon>Streptococcus</taxon>
        <taxon>Streptococcus mitis group</taxon>
    </lineage>
</organism>
<evidence type="ECO:0000313" key="1">
    <source>
        <dbReference type="EMBL" id="KEQ48747.1"/>
    </source>
</evidence>
<accession>A0A081R0M4</accession>
<dbReference type="EMBL" id="JPFY01000008">
    <property type="protein sequence ID" value="KEQ48747.1"/>
    <property type="molecule type" value="Genomic_DNA"/>
</dbReference>
<name>A0A081R0M4_STRMT</name>
<proteinExistence type="predicted"/>
<sequence>MLLKIKAIIKIVSKMSNIYCNLDNIAEIIRDFRIEIP</sequence>
<reference evidence="1 2" key="1">
    <citation type="submission" date="2014-05" db="EMBL/GenBank/DDBJ databases">
        <authorList>
            <person name="Daugherty S.C."/>
            <person name="Tallon L.J."/>
            <person name="Sadzewicz L."/>
            <person name="Kilian M."/>
            <person name="Tettelin H."/>
        </authorList>
    </citation>
    <scope>NUCLEOTIDE SEQUENCE [LARGE SCALE GENOMIC DNA]</scope>
    <source>
        <strain evidence="1 2">SK578</strain>
    </source>
</reference>
<evidence type="ECO:0000313" key="2">
    <source>
        <dbReference type="Proteomes" id="UP000028089"/>
    </source>
</evidence>
<comment type="caution">
    <text evidence="1">The sequence shown here is derived from an EMBL/GenBank/DDBJ whole genome shotgun (WGS) entry which is preliminary data.</text>
</comment>
<dbReference type="AlphaFoldDB" id="A0A081R0M4"/>
<gene>
    <name evidence="1" type="ORF">SK578_0127</name>
</gene>
<dbReference type="Proteomes" id="UP000028089">
    <property type="component" value="Unassembled WGS sequence"/>
</dbReference>